<feature type="binding site" evidence="5">
    <location>
        <begin position="18"/>
        <end position="22"/>
    </location>
    <ligand>
        <name>ATP</name>
        <dbReference type="ChEBI" id="CHEBI:30616"/>
    </ligand>
</feature>
<dbReference type="AlphaFoldDB" id="A0A1W6LM36"/>
<dbReference type="Gene3D" id="3.30.590.10">
    <property type="entry name" value="Glutamine synthetase/guanido kinase, catalytic domain"/>
    <property type="match status" value="1"/>
</dbReference>
<dbReference type="GO" id="GO:0004111">
    <property type="term" value="F:creatine kinase activity"/>
    <property type="evidence" value="ECO:0007669"/>
    <property type="project" value="InterPro"/>
</dbReference>
<dbReference type="InterPro" id="IPR014746">
    <property type="entry name" value="Gln_synth/guanido_kin_cat_dom"/>
</dbReference>
<dbReference type="InterPro" id="IPR022414">
    <property type="entry name" value="ATP-guanido_PTrfase_cat"/>
</dbReference>
<evidence type="ECO:0000256" key="4">
    <source>
        <dbReference type="ARBA" id="ARBA00022840"/>
    </source>
</evidence>
<dbReference type="SUPFAM" id="SSF55931">
    <property type="entry name" value="Glutamine synthetase/guanido kinase"/>
    <property type="match status" value="1"/>
</dbReference>
<dbReference type="RefSeq" id="WP_085755500.1">
    <property type="nucleotide sequence ID" value="NZ_CP021023.1"/>
</dbReference>
<feature type="binding site" evidence="5">
    <location>
        <begin position="193"/>
        <end position="198"/>
    </location>
    <ligand>
        <name>ATP</name>
        <dbReference type="ChEBI" id="CHEBI:30616"/>
    </ligand>
</feature>
<feature type="domain" description="Phosphagen kinase C-terminal" evidence="6">
    <location>
        <begin position="15"/>
        <end position="242"/>
    </location>
</feature>
<dbReference type="GO" id="GO:0046314">
    <property type="term" value="P:phosphocreatine biosynthetic process"/>
    <property type="evidence" value="ECO:0007669"/>
    <property type="project" value="InterPro"/>
</dbReference>
<dbReference type="OrthoDB" id="9791353at2"/>
<evidence type="ECO:0000256" key="5">
    <source>
        <dbReference type="PROSITE-ProRule" id="PRU00843"/>
    </source>
</evidence>
<evidence type="ECO:0000313" key="8">
    <source>
        <dbReference type="Proteomes" id="UP000193334"/>
    </source>
</evidence>
<accession>A0A1W6LM36</accession>
<dbReference type="STRING" id="1941349.STSP1_01208"/>
<protein>
    <submittedName>
        <fullName evidence="7">ATP:guanido phosphotransferase</fullName>
        <ecNumber evidence="7">2.7.3.-</ecNumber>
    </submittedName>
</protein>
<dbReference type="EC" id="2.7.3.-" evidence="7"/>
<dbReference type="InterPro" id="IPR000749">
    <property type="entry name" value="ATP-guanido_PTrfase"/>
</dbReference>
<dbReference type="GO" id="GO:0005524">
    <property type="term" value="F:ATP binding"/>
    <property type="evidence" value="ECO:0007669"/>
    <property type="project" value="UniProtKB-UniRule"/>
</dbReference>
<evidence type="ECO:0000259" key="6">
    <source>
        <dbReference type="PROSITE" id="PS51510"/>
    </source>
</evidence>
<evidence type="ECO:0000256" key="3">
    <source>
        <dbReference type="ARBA" id="ARBA00022777"/>
    </source>
</evidence>
<comment type="similarity">
    <text evidence="5">Belongs to the ATP:guanido phosphotransferase family.</text>
</comment>
<keyword evidence="3 5" id="KW-0418">Kinase</keyword>
<dbReference type="EMBL" id="CP021023">
    <property type="protein sequence ID" value="ARN56816.1"/>
    <property type="molecule type" value="Genomic_DNA"/>
</dbReference>
<dbReference type="KEGG" id="pbp:STSP1_01208"/>
<dbReference type="Pfam" id="PF00217">
    <property type="entry name" value="ATP-gua_Ptrans"/>
    <property type="match status" value="1"/>
</dbReference>
<keyword evidence="1 5" id="KW-0808">Transferase</keyword>
<sequence>MLKENMYKLYQMPNVVMGTQLNLRRNLINHRFRKSACTSELNDIKEKVLNAALELDVFKGGTVFSMENCDFDAIEMFLEKGFIDEEFKESGFGVILVSRNRKITLVINGEDHISLFINGQDDDIFESWETLSDIDDELEKRLGFSFGPKYGYHCSKISNAGTGFTVTYFLHIPMLTAEAEDEDLDFFCEQYKLSIENSIRDSSGISDYSKIENEQKIGISEDEIIVRMETAAVQISERERFLREKVIQKKSIVVEDGIKRACAVLKNAKLITFHETERHLSFLRLGIEAGIVKGLSLKKADSIFSRSTPAYIQNRIFAADPIEEDKFRAEQIQKQLPENIKYEEM</sequence>
<evidence type="ECO:0000313" key="7">
    <source>
        <dbReference type="EMBL" id="ARN56816.1"/>
    </source>
</evidence>
<proteinExistence type="inferred from homology"/>
<dbReference type="Proteomes" id="UP000193334">
    <property type="component" value="Chromosome"/>
</dbReference>
<keyword evidence="2 5" id="KW-0547">Nucleotide-binding</keyword>
<evidence type="ECO:0000256" key="2">
    <source>
        <dbReference type="ARBA" id="ARBA00022741"/>
    </source>
</evidence>
<gene>
    <name evidence="7" type="ORF">STSP1_01208</name>
</gene>
<keyword evidence="8" id="KW-1185">Reference proteome</keyword>
<organism evidence="7 8">
    <name type="scientific">Sedimentisphaera salicampi</name>
    <dbReference type="NCBI Taxonomy" id="1941349"/>
    <lineage>
        <taxon>Bacteria</taxon>
        <taxon>Pseudomonadati</taxon>
        <taxon>Planctomycetota</taxon>
        <taxon>Phycisphaerae</taxon>
        <taxon>Sedimentisphaerales</taxon>
        <taxon>Sedimentisphaeraceae</taxon>
        <taxon>Sedimentisphaera</taxon>
    </lineage>
</organism>
<evidence type="ECO:0000256" key="1">
    <source>
        <dbReference type="ARBA" id="ARBA00022679"/>
    </source>
</evidence>
<dbReference type="PANTHER" id="PTHR11547:SF38">
    <property type="entry name" value="ARGININE KINASE 1-RELATED"/>
    <property type="match status" value="1"/>
</dbReference>
<keyword evidence="4 5" id="KW-0067">ATP-binding</keyword>
<dbReference type="PANTHER" id="PTHR11547">
    <property type="entry name" value="ARGININE OR CREATINE KINASE"/>
    <property type="match status" value="1"/>
</dbReference>
<reference evidence="8" key="1">
    <citation type="submission" date="2017-04" db="EMBL/GenBank/DDBJ databases">
        <title>Comparative genomics and description of representatives of a novel lineage of planctomycetes thriving in anoxic sediments.</title>
        <authorList>
            <person name="Spring S."/>
            <person name="Bunk B."/>
            <person name="Sproer C."/>
        </authorList>
    </citation>
    <scope>NUCLEOTIDE SEQUENCE [LARGE SCALE GENOMIC DNA]</scope>
    <source>
        <strain evidence="8">ST-PulAB-D4</strain>
    </source>
</reference>
<dbReference type="GO" id="GO:0005615">
    <property type="term" value="C:extracellular space"/>
    <property type="evidence" value="ECO:0007669"/>
    <property type="project" value="TreeGrafter"/>
</dbReference>
<name>A0A1W6LM36_9BACT</name>
<comment type="caution">
    <text evidence="5">Lacks conserved residue(s) required for the propagation of feature annotation.</text>
</comment>
<dbReference type="PROSITE" id="PS51510">
    <property type="entry name" value="PHOSPHAGEN_KINASE_C"/>
    <property type="match status" value="1"/>
</dbReference>
<feature type="binding site" evidence="5">
    <location>
        <begin position="165"/>
        <end position="169"/>
    </location>
    <ligand>
        <name>ATP</name>
        <dbReference type="ChEBI" id="CHEBI:30616"/>
    </ligand>
</feature>